<dbReference type="Proteomes" id="UP000605970">
    <property type="component" value="Unassembled WGS sequence"/>
</dbReference>
<name>A0A8S9ZF92_9BILA</name>
<sequence>MKKIILFSILLSNFVYFNKSNEIDDKIVKKNIQCEITKLVDLVKLNKLNDKLNLLQEKMEKCEDGENFEVMGNMKELSKQGKKIMKQIELTNLNNLQLENVFNAKNPHSVQQIALKMYLNFVESKSPIELILSLKNAKILDFDELFKQGPNKILNILNELIKEISQEKGLNLFGNISFVFSLWKTLAFNSEWNKIVKHLDCCCCKNENNSMAKVVNKSPFPLRRFKRYWPNNRRFLCLCAEDRITCSCKCFVGIIIAELIVIAILVGFLWAFIVKWQISKVSRIITKIFNFRDII</sequence>
<keyword evidence="4" id="KW-1185">Reference proteome</keyword>
<feature type="chain" id="PRO_5035885883" evidence="2">
    <location>
        <begin position="21"/>
        <end position="295"/>
    </location>
</feature>
<evidence type="ECO:0000313" key="4">
    <source>
        <dbReference type="Proteomes" id="UP000605970"/>
    </source>
</evidence>
<protein>
    <submittedName>
        <fullName evidence="3">Uncharacterized protein</fullName>
    </submittedName>
</protein>
<dbReference type="OrthoDB" id="10644567at2759"/>
<reference evidence="3" key="1">
    <citation type="journal article" date="2020" name="Ecol. Evol.">
        <title>Genome structure and content of the rice root-knot nematode (Meloidogyne graminicola).</title>
        <authorList>
            <person name="Phan N.T."/>
            <person name="Danchin E.G.J."/>
            <person name="Klopp C."/>
            <person name="Perfus-Barbeoch L."/>
            <person name="Kozlowski D.K."/>
            <person name="Koutsovoulos G.D."/>
            <person name="Lopez-Roques C."/>
            <person name="Bouchez O."/>
            <person name="Zahm M."/>
            <person name="Besnard G."/>
            <person name="Bellafiore S."/>
        </authorList>
    </citation>
    <scope>NUCLEOTIDE SEQUENCE</scope>
    <source>
        <strain evidence="3">VN-18</strain>
    </source>
</reference>
<keyword evidence="1" id="KW-0472">Membrane</keyword>
<evidence type="ECO:0000256" key="2">
    <source>
        <dbReference type="SAM" id="SignalP"/>
    </source>
</evidence>
<keyword evidence="1" id="KW-1133">Transmembrane helix</keyword>
<gene>
    <name evidence="3" type="ORF">Mgra_00008608</name>
</gene>
<evidence type="ECO:0000313" key="3">
    <source>
        <dbReference type="EMBL" id="KAF7631168.1"/>
    </source>
</evidence>
<proteinExistence type="predicted"/>
<keyword evidence="2" id="KW-0732">Signal</keyword>
<keyword evidence="1" id="KW-0812">Transmembrane</keyword>
<dbReference type="AlphaFoldDB" id="A0A8S9ZF92"/>
<dbReference type="EMBL" id="JABEBT010000116">
    <property type="protein sequence ID" value="KAF7631168.1"/>
    <property type="molecule type" value="Genomic_DNA"/>
</dbReference>
<organism evidence="3 4">
    <name type="scientific">Meloidogyne graminicola</name>
    <dbReference type="NCBI Taxonomy" id="189291"/>
    <lineage>
        <taxon>Eukaryota</taxon>
        <taxon>Metazoa</taxon>
        <taxon>Ecdysozoa</taxon>
        <taxon>Nematoda</taxon>
        <taxon>Chromadorea</taxon>
        <taxon>Rhabditida</taxon>
        <taxon>Tylenchina</taxon>
        <taxon>Tylenchomorpha</taxon>
        <taxon>Tylenchoidea</taxon>
        <taxon>Meloidogynidae</taxon>
        <taxon>Meloidogyninae</taxon>
        <taxon>Meloidogyne</taxon>
    </lineage>
</organism>
<accession>A0A8S9ZF92</accession>
<feature type="transmembrane region" description="Helical" evidence="1">
    <location>
        <begin position="251"/>
        <end position="273"/>
    </location>
</feature>
<comment type="caution">
    <text evidence="3">The sequence shown here is derived from an EMBL/GenBank/DDBJ whole genome shotgun (WGS) entry which is preliminary data.</text>
</comment>
<feature type="signal peptide" evidence="2">
    <location>
        <begin position="1"/>
        <end position="20"/>
    </location>
</feature>
<evidence type="ECO:0000256" key="1">
    <source>
        <dbReference type="SAM" id="Phobius"/>
    </source>
</evidence>